<gene>
    <name evidence="3" type="ORF">TrST_g13933</name>
</gene>
<feature type="chain" id="PRO_5040769729" evidence="2">
    <location>
        <begin position="22"/>
        <end position="149"/>
    </location>
</feature>
<evidence type="ECO:0000313" key="3">
    <source>
        <dbReference type="EMBL" id="GMH86686.1"/>
    </source>
</evidence>
<keyword evidence="4" id="KW-1185">Reference proteome</keyword>
<dbReference type="EMBL" id="BRXY01000317">
    <property type="protein sequence ID" value="GMH86686.1"/>
    <property type="molecule type" value="Genomic_DNA"/>
</dbReference>
<keyword evidence="2" id="KW-0732">Signal</keyword>
<accession>A0A9W7BDR1</accession>
<feature type="transmembrane region" description="Helical" evidence="1">
    <location>
        <begin position="73"/>
        <end position="95"/>
    </location>
</feature>
<name>A0A9W7BDR1_9STRA</name>
<dbReference type="Proteomes" id="UP001165085">
    <property type="component" value="Unassembled WGS sequence"/>
</dbReference>
<feature type="signal peptide" evidence="2">
    <location>
        <begin position="1"/>
        <end position="21"/>
    </location>
</feature>
<evidence type="ECO:0000256" key="1">
    <source>
        <dbReference type="SAM" id="Phobius"/>
    </source>
</evidence>
<keyword evidence="1" id="KW-1133">Transmembrane helix</keyword>
<protein>
    <submittedName>
        <fullName evidence="3">Uncharacterized protein</fullName>
    </submittedName>
</protein>
<proteinExistence type="predicted"/>
<organism evidence="3 4">
    <name type="scientific">Triparma strigata</name>
    <dbReference type="NCBI Taxonomy" id="1606541"/>
    <lineage>
        <taxon>Eukaryota</taxon>
        <taxon>Sar</taxon>
        <taxon>Stramenopiles</taxon>
        <taxon>Ochrophyta</taxon>
        <taxon>Bolidophyceae</taxon>
        <taxon>Parmales</taxon>
        <taxon>Triparmaceae</taxon>
        <taxon>Triparma</taxon>
    </lineage>
</organism>
<keyword evidence="1" id="KW-0812">Transmembrane</keyword>
<sequence length="149" mass="16929">MLVLLPRLFILLLLLLPLSLSTNIKFTPGDNSGAAASAPRSQKYWTENNIERPPYAKTDAEVYLERFEVFKDFMYGLLSPKLVVGLIGIFLIVYYENNRLNNASRLGGTSSSSVDARDARLKRFETKDVTDSEKKTYQQIMKEAKEKTN</sequence>
<comment type="caution">
    <text evidence="3">The sequence shown here is derived from an EMBL/GenBank/DDBJ whole genome shotgun (WGS) entry which is preliminary data.</text>
</comment>
<evidence type="ECO:0000256" key="2">
    <source>
        <dbReference type="SAM" id="SignalP"/>
    </source>
</evidence>
<evidence type="ECO:0000313" key="4">
    <source>
        <dbReference type="Proteomes" id="UP001165085"/>
    </source>
</evidence>
<keyword evidence="1" id="KW-0472">Membrane</keyword>
<dbReference type="OrthoDB" id="205408at2759"/>
<dbReference type="AlphaFoldDB" id="A0A9W7BDR1"/>
<reference evidence="4" key="1">
    <citation type="journal article" date="2023" name="Commun. Biol.">
        <title>Genome analysis of Parmales, the sister group of diatoms, reveals the evolutionary specialization of diatoms from phago-mixotrophs to photoautotrophs.</title>
        <authorList>
            <person name="Ban H."/>
            <person name="Sato S."/>
            <person name="Yoshikawa S."/>
            <person name="Yamada K."/>
            <person name="Nakamura Y."/>
            <person name="Ichinomiya M."/>
            <person name="Sato N."/>
            <person name="Blanc-Mathieu R."/>
            <person name="Endo H."/>
            <person name="Kuwata A."/>
            <person name="Ogata H."/>
        </authorList>
    </citation>
    <scope>NUCLEOTIDE SEQUENCE [LARGE SCALE GENOMIC DNA]</scope>
    <source>
        <strain evidence="4">NIES 3701</strain>
    </source>
</reference>